<protein>
    <submittedName>
        <fullName evidence="1">Zinc finger BED domain-containing protein 1-like</fullName>
    </submittedName>
</protein>
<sequence length="229" mass="24390">MVAQPMFQALLMMAKPSYACLATTSASRSCLTGLWDSVLKEMNKASWCAMSTDMRASLNQKLGYVTLAVQFLAAGLSGDLLLASWCLKMFEVPEDNMAVCHPCPLGGIHKVEPPCQGVQGHHGGWQGPDIGLFVAGRPLAHAVSRPCVQCNHSARTVAAQACRAAVMLSQAAGVLPAVTHSLLQHVEQAEAAPGCPTMLLSDRVPTWASCLAMLLRLKEKQVAIISILL</sequence>
<organism evidence="1">
    <name type="scientific">Castor canadensis</name>
    <name type="common">American beaver</name>
    <dbReference type="NCBI Taxonomy" id="51338"/>
    <lineage>
        <taxon>Eukaryota</taxon>
        <taxon>Metazoa</taxon>
        <taxon>Chordata</taxon>
        <taxon>Craniata</taxon>
        <taxon>Vertebrata</taxon>
        <taxon>Euteleostomi</taxon>
        <taxon>Mammalia</taxon>
        <taxon>Eutheria</taxon>
        <taxon>Euarchontoglires</taxon>
        <taxon>Glires</taxon>
        <taxon>Rodentia</taxon>
        <taxon>Castorimorpha</taxon>
        <taxon>Castoridae</taxon>
        <taxon>Castor</taxon>
    </lineage>
</organism>
<name>A0A8B7TTJ9_CASCN</name>
<proteinExistence type="predicted"/>
<evidence type="ECO:0000313" key="1">
    <source>
        <dbReference type="RefSeq" id="XP_020010999.1"/>
    </source>
</evidence>
<reference evidence="1" key="1">
    <citation type="submission" date="2025-08" db="UniProtKB">
        <authorList>
            <consortium name="RefSeq"/>
        </authorList>
    </citation>
    <scope>IDENTIFICATION</scope>
    <source>
        <tissue evidence="1">Leukocyte</tissue>
    </source>
</reference>
<dbReference type="AlphaFoldDB" id="A0A8B7TTJ9"/>
<dbReference type="KEGG" id="ccan:109680669"/>
<gene>
    <name evidence="1" type="primary">LOC109680669</name>
</gene>
<accession>A0A8B7TTJ9</accession>
<dbReference type="RefSeq" id="XP_020010999.1">
    <property type="nucleotide sequence ID" value="XM_020155410.1"/>
</dbReference>